<evidence type="ECO:0000313" key="2">
    <source>
        <dbReference type="EMBL" id="QDO82681.1"/>
    </source>
</evidence>
<sequence>MEFVMQYYSTCIIGLGPRGLSVLHRILCHAKSSPNINISIAIFEPNEPGVGVHSTEQPDYLLLNTVAGQLSMFPQENTLVATRLAMKISPARHSMSGAKI</sequence>
<dbReference type="EMBL" id="CP041614">
    <property type="protein sequence ID" value="QDO82681.1"/>
    <property type="molecule type" value="Genomic_DNA"/>
</dbReference>
<feature type="domain" description="FAD-dependent urate hydroxylase HpyO/Asp monooxygenase CreE-like FAD/NAD(P)-binding" evidence="1">
    <location>
        <begin position="12"/>
        <end position="77"/>
    </location>
</feature>
<reference evidence="2 3" key="1">
    <citation type="submission" date="2019-07" db="EMBL/GenBank/DDBJ databases">
        <title>Shewanella sp. YLB-06 whole genomic sequence.</title>
        <authorList>
            <person name="Yu L."/>
        </authorList>
    </citation>
    <scope>NUCLEOTIDE SEQUENCE [LARGE SCALE GENOMIC DNA]</scope>
    <source>
        <strain evidence="2 3">YLB-06</strain>
    </source>
</reference>
<evidence type="ECO:0000313" key="3">
    <source>
        <dbReference type="Proteomes" id="UP000315947"/>
    </source>
</evidence>
<dbReference type="Pfam" id="PF13454">
    <property type="entry name" value="NAD_binding_9"/>
    <property type="match status" value="1"/>
</dbReference>
<accession>A0ABX5WV52</accession>
<organism evidence="2 3">
    <name type="scientific">Shewanella psychropiezotolerans</name>
    <dbReference type="NCBI Taxonomy" id="2593655"/>
    <lineage>
        <taxon>Bacteria</taxon>
        <taxon>Pseudomonadati</taxon>
        <taxon>Pseudomonadota</taxon>
        <taxon>Gammaproteobacteria</taxon>
        <taxon>Alteromonadales</taxon>
        <taxon>Shewanellaceae</taxon>
        <taxon>Shewanella</taxon>
    </lineage>
</organism>
<evidence type="ECO:0000259" key="1">
    <source>
        <dbReference type="Pfam" id="PF13454"/>
    </source>
</evidence>
<gene>
    <name evidence="2" type="ORF">FM037_04815</name>
</gene>
<dbReference type="InterPro" id="IPR038732">
    <property type="entry name" value="HpyO/CreE_NAD-binding"/>
</dbReference>
<dbReference type="RefSeq" id="WP_144045069.1">
    <property type="nucleotide sequence ID" value="NZ_CP041614.1"/>
</dbReference>
<keyword evidence="3" id="KW-1185">Reference proteome</keyword>
<proteinExistence type="predicted"/>
<protein>
    <submittedName>
        <fullName evidence="2">FAD/NAD(P)-binding protein</fullName>
    </submittedName>
</protein>
<name>A0ABX5WV52_9GAMM</name>
<dbReference type="Proteomes" id="UP000315947">
    <property type="component" value="Chromosome"/>
</dbReference>